<evidence type="ECO:0000313" key="3">
    <source>
        <dbReference type="EMBL" id="SHN70080.1"/>
    </source>
</evidence>
<dbReference type="InterPro" id="IPR021273">
    <property type="entry name" value="DUF2852"/>
</dbReference>
<evidence type="ECO:0008006" key="5">
    <source>
        <dbReference type="Google" id="ProtNLM"/>
    </source>
</evidence>
<feature type="transmembrane region" description="Helical" evidence="2">
    <location>
        <begin position="31"/>
        <end position="54"/>
    </location>
</feature>
<dbReference type="OrthoDB" id="9806878at2"/>
<name>A0A1M7TH96_9BRAD</name>
<keyword evidence="4" id="KW-1185">Reference proteome</keyword>
<reference evidence="4" key="1">
    <citation type="submission" date="2016-11" db="EMBL/GenBank/DDBJ databases">
        <authorList>
            <person name="Varghese N."/>
            <person name="Submissions S."/>
        </authorList>
    </citation>
    <scope>NUCLEOTIDE SEQUENCE [LARGE SCALE GENOMIC DNA]</scope>
    <source>
        <strain evidence="4">GAS401</strain>
    </source>
</reference>
<dbReference type="Proteomes" id="UP000184096">
    <property type="component" value="Chromosome I"/>
</dbReference>
<dbReference type="Pfam" id="PF11014">
    <property type="entry name" value="DUF2852"/>
    <property type="match status" value="1"/>
</dbReference>
<feature type="compositionally biased region" description="Pro residues" evidence="1">
    <location>
        <begin position="153"/>
        <end position="163"/>
    </location>
</feature>
<feature type="region of interest" description="Disordered" evidence="1">
    <location>
        <begin position="142"/>
        <end position="163"/>
    </location>
</feature>
<dbReference type="RefSeq" id="WP_072817462.1">
    <property type="nucleotide sequence ID" value="NZ_LT670849.1"/>
</dbReference>
<protein>
    <recommendedName>
        <fullName evidence="5">DUF2852 domain-containing protein</fullName>
    </recommendedName>
</protein>
<keyword evidence="2" id="KW-1133">Transmembrane helix</keyword>
<gene>
    <name evidence="3" type="ORF">SAMN05444170_1664</name>
</gene>
<keyword evidence="2" id="KW-0472">Membrane</keyword>
<keyword evidence="2" id="KW-0812">Transmembrane</keyword>
<sequence>MAYTADVNRWRGPTEEYHRPRMLETPWHPGWIAVTILGFFIWWPIGLALLFFTLGSRKMGCWSHQDRWAHKMERMQYKMERMRNHMETWQAYQRGFGFGPRSSGNRAFDEYRADTLKRLEEEQVEFKNFLDRLRHAKDKEEFDAFMAQHRTRPTPPSDDQPQN</sequence>
<accession>A0A1M7TH96</accession>
<organism evidence="3 4">
    <name type="scientific">Bradyrhizobium erythrophlei</name>
    <dbReference type="NCBI Taxonomy" id="1437360"/>
    <lineage>
        <taxon>Bacteria</taxon>
        <taxon>Pseudomonadati</taxon>
        <taxon>Pseudomonadota</taxon>
        <taxon>Alphaproteobacteria</taxon>
        <taxon>Hyphomicrobiales</taxon>
        <taxon>Nitrobacteraceae</taxon>
        <taxon>Bradyrhizobium</taxon>
    </lineage>
</organism>
<proteinExistence type="predicted"/>
<evidence type="ECO:0000256" key="1">
    <source>
        <dbReference type="SAM" id="MobiDB-lite"/>
    </source>
</evidence>
<dbReference type="EMBL" id="LT670849">
    <property type="protein sequence ID" value="SHN70080.1"/>
    <property type="molecule type" value="Genomic_DNA"/>
</dbReference>
<evidence type="ECO:0000313" key="4">
    <source>
        <dbReference type="Proteomes" id="UP000184096"/>
    </source>
</evidence>
<evidence type="ECO:0000256" key="2">
    <source>
        <dbReference type="SAM" id="Phobius"/>
    </source>
</evidence>
<dbReference type="AlphaFoldDB" id="A0A1M7TH96"/>